<protein>
    <recommendedName>
        <fullName evidence="9">Fungal lipase-type domain-containing protein</fullName>
    </recommendedName>
</protein>
<evidence type="ECO:0000313" key="10">
    <source>
        <dbReference type="EMBL" id="KAL2643990.1"/>
    </source>
</evidence>
<name>A0ABD1Z8F1_9MARC</name>
<feature type="domain" description="Fungal lipase-type" evidence="9">
    <location>
        <begin position="127"/>
        <end position="285"/>
    </location>
</feature>
<sequence length="457" mass="51428">MTGHVEPKASIAERWKLLQGSNDWNGLLSPLDLDLRREILRYGDFAQVTEDAFPWVQKSPYPYACPHKKWEMLQAVGQPDTGYEVTRYLYSYLRGMKSEVQEVNWIGYVAVTVDPEEIKRLGRRDIIVAWRGTRTNVEWQQDARFIRIPITSINGKPTPKNVEVAEGFWMAFADEDPAKPFLGKGSAGKQATAEVKRLVEKYAGEELSITCLGHSLGGTLATFCAYQIAEDGINRTASGATIPVTAFTYASPRVGNTVFRDRVKELGVKVLRIRSKQDIVPCFPVGLDRENTPILDTVKALVRQMMKLSLIEDVFGFFVEKLEEAVKFDGYAHVGTTLTLNFTKSPYLKQPSKPVDLDSVEVIGNHHNLQGYLHLVNGIAGTDNDLNKKFSPVILRDLALINKSADILVDSYAVEVPGIWWKLQHNGMVRARNNSWKFPFLFDPTSPESHPDVQAWN</sequence>
<evidence type="ECO:0000256" key="2">
    <source>
        <dbReference type="ARBA" id="ARBA00010701"/>
    </source>
</evidence>
<evidence type="ECO:0000256" key="1">
    <source>
        <dbReference type="ARBA" id="ARBA00004229"/>
    </source>
</evidence>
<dbReference type="EMBL" id="JBHFFA010000002">
    <property type="protein sequence ID" value="KAL2643990.1"/>
    <property type="molecule type" value="Genomic_DNA"/>
</dbReference>
<keyword evidence="11" id="KW-1185">Reference proteome</keyword>
<evidence type="ECO:0000313" key="11">
    <source>
        <dbReference type="Proteomes" id="UP001605036"/>
    </source>
</evidence>
<dbReference type="InterPro" id="IPR002921">
    <property type="entry name" value="Fungal_lipase-type"/>
</dbReference>
<dbReference type="Pfam" id="PF01764">
    <property type="entry name" value="Lipase_3"/>
    <property type="match status" value="1"/>
</dbReference>
<evidence type="ECO:0000259" key="9">
    <source>
        <dbReference type="Pfam" id="PF01764"/>
    </source>
</evidence>
<comment type="similarity">
    <text evidence="2">Belongs to the AB hydrolase superfamily. Lipase family.</text>
</comment>
<evidence type="ECO:0000256" key="6">
    <source>
        <dbReference type="ARBA" id="ARBA00022946"/>
    </source>
</evidence>
<keyword evidence="5" id="KW-0378">Hydrolase</keyword>
<keyword evidence="7" id="KW-0442">Lipid degradation</keyword>
<comment type="caution">
    <text evidence="10">The sequence shown here is derived from an EMBL/GenBank/DDBJ whole genome shotgun (WGS) entry which is preliminary data.</text>
</comment>
<dbReference type="SUPFAM" id="SSF53474">
    <property type="entry name" value="alpha/beta-Hydrolases"/>
    <property type="match status" value="1"/>
</dbReference>
<keyword evidence="6" id="KW-0809">Transit peptide</keyword>
<keyword evidence="8" id="KW-0443">Lipid metabolism</keyword>
<comment type="subcellular location">
    <subcellularLocation>
        <location evidence="1">Plastid</location>
        <location evidence="1">Chloroplast</location>
    </subcellularLocation>
</comment>
<accession>A0ABD1Z8F1</accession>
<evidence type="ECO:0000256" key="7">
    <source>
        <dbReference type="ARBA" id="ARBA00022963"/>
    </source>
</evidence>
<dbReference type="PANTHER" id="PTHR31403">
    <property type="entry name" value="PHOSPHOLIPASE A1-IBETA2, CHLOROPLASTIC"/>
    <property type="match status" value="1"/>
</dbReference>
<reference evidence="10 11" key="1">
    <citation type="submission" date="2024-09" db="EMBL/GenBank/DDBJ databases">
        <title>Chromosome-scale assembly of Riccia fluitans.</title>
        <authorList>
            <person name="Paukszto L."/>
            <person name="Sawicki J."/>
            <person name="Karawczyk K."/>
            <person name="Piernik-Szablinska J."/>
            <person name="Szczecinska M."/>
            <person name="Mazdziarz M."/>
        </authorList>
    </citation>
    <scope>NUCLEOTIDE SEQUENCE [LARGE SCALE GENOMIC DNA]</scope>
    <source>
        <strain evidence="10">Rf_01</strain>
        <tissue evidence="10">Aerial parts of the thallus</tissue>
    </source>
</reference>
<organism evidence="10 11">
    <name type="scientific">Riccia fluitans</name>
    <dbReference type="NCBI Taxonomy" id="41844"/>
    <lineage>
        <taxon>Eukaryota</taxon>
        <taxon>Viridiplantae</taxon>
        <taxon>Streptophyta</taxon>
        <taxon>Embryophyta</taxon>
        <taxon>Marchantiophyta</taxon>
        <taxon>Marchantiopsida</taxon>
        <taxon>Marchantiidae</taxon>
        <taxon>Marchantiales</taxon>
        <taxon>Ricciaceae</taxon>
        <taxon>Riccia</taxon>
    </lineage>
</organism>
<proteinExistence type="inferred from homology"/>
<evidence type="ECO:0000256" key="3">
    <source>
        <dbReference type="ARBA" id="ARBA00022528"/>
    </source>
</evidence>
<dbReference type="InterPro" id="IPR029058">
    <property type="entry name" value="AB_hydrolase_fold"/>
</dbReference>
<dbReference type="GO" id="GO:0009507">
    <property type="term" value="C:chloroplast"/>
    <property type="evidence" value="ECO:0007669"/>
    <property type="project" value="UniProtKB-SubCell"/>
</dbReference>
<evidence type="ECO:0000256" key="8">
    <source>
        <dbReference type="ARBA" id="ARBA00023098"/>
    </source>
</evidence>
<dbReference type="Gene3D" id="3.40.50.1820">
    <property type="entry name" value="alpha/beta hydrolase"/>
    <property type="match status" value="1"/>
</dbReference>
<evidence type="ECO:0000256" key="4">
    <source>
        <dbReference type="ARBA" id="ARBA00022640"/>
    </source>
</evidence>
<dbReference type="PANTHER" id="PTHR31403:SF7">
    <property type="entry name" value="PHOSPHOLIPASE A1-IGAMMA3, CHLOROPLASTIC"/>
    <property type="match status" value="1"/>
</dbReference>
<keyword evidence="3" id="KW-0150">Chloroplast</keyword>
<dbReference type="GO" id="GO:0004620">
    <property type="term" value="F:phospholipase activity"/>
    <property type="evidence" value="ECO:0007669"/>
    <property type="project" value="UniProtKB-ARBA"/>
</dbReference>
<evidence type="ECO:0000256" key="5">
    <source>
        <dbReference type="ARBA" id="ARBA00022801"/>
    </source>
</evidence>
<dbReference type="Proteomes" id="UP001605036">
    <property type="component" value="Unassembled WGS sequence"/>
</dbReference>
<dbReference type="CDD" id="cd00519">
    <property type="entry name" value="Lipase_3"/>
    <property type="match status" value="1"/>
</dbReference>
<dbReference type="AlphaFoldDB" id="A0ABD1Z8F1"/>
<gene>
    <name evidence="10" type="ORF">R1flu_011577</name>
</gene>
<dbReference type="GO" id="GO:0016042">
    <property type="term" value="P:lipid catabolic process"/>
    <property type="evidence" value="ECO:0007669"/>
    <property type="project" value="UniProtKB-KW"/>
</dbReference>
<keyword evidence="4" id="KW-0934">Plastid</keyword>